<dbReference type="GO" id="GO:0006426">
    <property type="term" value="P:glycyl-tRNA aminoacylation"/>
    <property type="evidence" value="ECO:0007669"/>
    <property type="project" value="InterPro"/>
</dbReference>
<comment type="subcellular location">
    <subcellularLocation>
        <location evidence="1">Cytoplasm</location>
    </subcellularLocation>
</comment>
<dbReference type="PANTHER" id="PTHR30075:SF2">
    <property type="entry name" value="GLYCINE--TRNA LIGASE, CHLOROPLASTIC_MITOCHONDRIAL 2"/>
    <property type="match status" value="1"/>
</dbReference>
<dbReference type="Pfam" id="PF05746">
    <property type="entry name" value="DALR_1"/>
    <property type="match status" value="1"/>
</dbReference>
<comment type="similarity">
    <text evidence="2">Belongs to the class-II aminoacyl-tRNA synthetase family.</text>
</comment>
<evidence type="ECO:0000256" key="3">
    <source>
        <dbReference type="ARBA" id="ARBA00012829"/>
    </source>
</evidence>
<sequence>VQIGDAWASEDFAQAMTAMAGLRPPVDGFFDSVTVNTEDDALRGNRLRLLSEIRQTLHKIADFSEIEG</sequence>
<evidence type="ECO:0000256" key="10">
    <source>
        <dbReference type="ARBA" id="ARBA00047937"/>
    </source>
</evidence>
<proteinExistence type="inferred from homology"/>
<accession>A0A382T3R3</accession>
<dbReference type="InterPro" id="IPR008909">
    <property type="entry name" value="DALR_anticod-bd"/>
</dbReference>
<evidence type="ECO:0000313" key="12">
    <source>
        <dbReference type="EMBL" id="SVD16716.1"/>
    </source>
</evidence>
<name>A0A382T3R3_9ZZZZ</name>
<evidence type="ECO:0000256" key="4">
    <source>
        <dbReference type="ARBA" id="ARBA00022490"/>
    </source>
</evidence>
<keyword evidence="8" id="KW-0648">Protein biosynthesis</keyword>
<keyword evidence="9" id="KW-0030">Aminoacyl-tRNA synthetase</keyword>
<evidence type="ECO:0000256" key="8">
    <source>
        <dbReference type="ARBA" id="ARBA00022917"/>
    </source>
</evidence>
<evidence type="ECO:0000259" key="11">
    <source>
        <dbReference type="Pfam" id="PF05746"/>
    </source>
</evidence>
<evidence type="ECO:0000256" key="2">
    <source>
        <dbReference type="ARBA" id="ARBA00008226"/>
    </source>
</evidence>
<keyword evidence="7" id="KW-0067">ATP-binding</keyword>
<protein>
    <recommendedName>
        <fullName evidence="3">glycine--tRNA ligase</fullName>
        <ecNumber evidence="3">6.1.1.14</ecNumber>
    </recommendedName>
</protein>
<dbReference type="AlphaFoldDB" id="A0A382T3R3"/>
<keyword evidence="6" id="KW-0547">Nucleotide-binding</keyword>
<gene>
    <name evidence="12" type="ORF">METZ01_LOCUS369570</name>
</gene>
<feature type="domain" description="DALR anticodon binding" evidence="11">
    <location>
        <begin position="6"/>
        <end position="61"/>
    </location>
</feature>
<dbReference type="PANTHER" id="PTHR30075">
    <property type="entry name" value="GLYCYL-TRNA SYNTHETASE"/>
    <property type="match status" value="1"/>
</dbReference>
<feature type="non-terminal residue" evidence="12">
    <location>
        <position position="1"/>
    </location>
</feature>
<evidence type="ECO:0000256" key="1">
    <source>
        <dbReference type="ARBA" id="ARBA00004496"/>
    </source>
</evidence>
<dbReference type="EMBL" id="UINC01133652">
    <property type="protein sequence ID" value="SVD16716.1"/>
    <property type="molecule type" value="Genomic_DNA"/>
</dbReference>
<dbReference type="GO" id="GO:0005829">
    <property type="term" value="C:cytosol"/>
    <property type="evidence" value="ECO:0007669"/>
    <property type="project" value="TreeGrafter"/>
</dbReference>
<evidence type="ECO:0000256" key="5">
    <source>
        <dbReference type="ARBA" id="ARBA00022598"/>
    </source>
</evidence>
<evidence type="ECO:0000256" key="6">
    <source>
        <dbReference type="ARBA" id="ARBA00022741"/>
    </source>
</evidence>
<dbReference type="GO" id="GO:0006420">
    <property type="term" value="P:arginyl-tRNA aminoacylation"/>
    <property type="evidence" value="ECO:0007669"/>
    <property type="project" value="InterPro"/>
</dbReference>
<dbReference type="GO" id="GO:0004814">
    <property type="term" value="F:arginine-tRNA ligase activity"/>
    <property type="evidence" value="ECO:0007669"/>
    <property type="project" value="InterPro"/>
</dbReference>
<dbReference type="EC" id="6.1.1.14" evidence="3"/>
<dbReference type="GO" id="GO:0005524">
    <property type="term" value="F:ATP binding"/>
    <property type="evidence" value="ECO:0007669"/>
    <property type="project" value="UniProtKB-KW"/>
</dbReference>
<comment type="catalytic activity">
    <reaction evidence="10">
        <text>tRNA(Gly) + glycine + ATP = glycyl-tRNA(Gly) + AMP + diphosphate</text>
        <dbReference type="Rhea" id="RHEA:16013"/>
        <dbReference type="Rhea" id="RHEA-COMP:9664"/>
        <dbReference type="Rhea" id="RHEA-COMP:9683"/>
        <dbReference type="ChEBI" id="CHEBI:30616"/>
        <dbReference type="ChEBI" id="CHEBI:33019"/>
        <dbReference type="ChEBI" id="CHEBI:57305"/>
        <dbReference type="ChEBI" id="CHEBI:78442"/>
        <dbReference type="ChEBI" id="CHEBI:78522"/>
        <dbReference type="ChEBI" id="CHEBI:456215"/>
        <dbReference type="EC" id="6.1.1.14"/>
    </reaction>
</comment>
<dbReference type="GO" id="GO:0004820">
    <property type="term" value="F:glycine-tRNA ligase activity"/>
    <property type="evidence" value="ECO:0007669"/>
    <property type="project" value="UniProtKB-EC"/>
</dbReference>
<evidence type="ECO:0000256" key="9">
    <source>
        <dbReference type="ARBA" id="ARBA00023146"/>
    </source>
</evidence>
<evidence type="ECO:0000256" key="7">
    <source>
        <dbReference type="ARBA" id="ARBA00022840"/>
    </source>
</evidence>
<dbReference type="InterPro" id="IPR006194">
    <property type="entry name" value="Gly-tRNA-synth_heterodimer"/>
</dbReference>
<organism evidence="12">
    <name type="scientific">marine metagenome</name>
    <dbReference type="NCBI Taxonomy" id="408172"/>
    <lineage>
        <taxon>unclassified sequences</taxon>
        <taxon>metagenomes</taxon>
        <taxon>ecological metagenomes</taxon>
    </lineage>
</organism>
<reference evidence="12" key="1">
    <citation type="submission" date="2018-05" db="EMBL/GenBank/DDBJ databases">
        <authorList>
            <person name="Lanie J.A."/>
            <person name="Ng W.-L."/>
            <person name="Kazmierczak K.M."/>
            <person name="Andrzejewski T.M."/>
            <person name="Davidsen T.M."/>
            <person name="Wayne K.J."/>
            <person name="Tettelin H."/>
            <person name="Glass J.I."/>
            <person name="Rusch D."/>
            <person name="Podicherti R."/>
            <person name="Tsui H.-C.T."/>
            <person name="Winkler M.E."/>
        </authorList>
    </citation>
    <scope>NUCLEOTIDE SEQUENCE</scope>
</reference>
<keyword evidence="4" id="KW-0963">Cytoplasm</keyword>
<keyword evidence="5" id="KW-0436">Ligase</keyword>